<evidence type="ECO:0000313" key="2">
    <source>
        <dbReference type="EMBL" id="TPD65319.1"/>
    </source>
</evidence>
<name>A0A501PXL6_9FLAO</name>
<reference evidence="2 3" key="1">
    <citation type="submission" date="2019-06" db="EMBL/GenBank/DDBJ databases">
        <title>Flavobacterium sp. MaA-Y11 from geoumgang.</title>
        <authorList>
            <person name="Jeong S."/>
        </authorList>
    </citation>
    <scope>NUCLEOTIDE SEQUENCE [LARGE SCALE GENOMIC DNA]</scope>
    <source>
        <strain evidence="2 3">MaA-Y11</strain>
    </source>
</reference>
<evidence type="ECO:0000313" key="3">
    <source>
        <dbReference type="Proteomes" id="UP000319175"/>
    </source>
</evidence>
<dbReference type="OrthoDB" id="1340494at2"/>
<organism evidence="2 3">
    <name type="scientific">Flavobacterium microcysteis</name>
    <dbReference type="NCBI Taxonomy" id="2596891"/>
    <lineage>
        <taxon>Bacteria</taxon>
        <taxon>Pseudomonadati</taxon>
        <taxon>Bacteroidota</taxon>
        <taxon>Flavobacteriia</taxon>
        <taxon>Flavobacteriales</taxon>
        <taxon>Flavobacteriaceae</taxon>
        <taxon>Flavobacterium</taxon>
    </lineage>
</organism>
<dbReference type="EMBL" id="VFJE01000056">
    <property type="protein sequence ID" value="TPD65319.1"/>
    <property type="molecule type" value="Genomic_DNA"/>
</dbReference>
<keyword evidence="3" id="KW-1185">Reference proteome</keyword>
<dbReference type="Proteomes" id="UP000319175">
    <property type="component" value="Unassembled WGS sequence"/>
</dbReference>
<keyword evidence="1" id="KW-0472">Membrane</keyword>
<evidence type="ECO:0000256" key="1">
    <source>
        <dbReference type="SAM" id="Phobius"/>
    </source>
</evidence>
<proteinExistence type="predicted"/>
<keyword evidence="1" id="KW-0812">Transmembrane</keyword>
<feature type="transmembrane region" description="Helical" evidence="1">
    <location>
        <begin position="169"/>
        <end position="186"/>
    </location>
</feature>
<keyword evidence="1" id="KW-1133">Transmembrane helix</keyword>
<dbReference type="RefSeq" id="WP_140001563.1">
    <property type="nucleotide sequence ID" value="NZ_VFJE01000056.1"/>
</dbReference>
<gene>
    <name evidence="2" type="ORF">FJA49_14050</name>
</gene>
<dbReference type="AlphaFoldDB" id="A0A501PXL6"/>
<protein>
    <submittedName>
        <fullName evidence="2">Uncharacterized protein</fullName>
    </submittedName>
</protein>
<reference evidence="2 3" key="2">
    <citation type="submission" date="2019-06" db="EMBL/GenBank/DDBJ databases">
        <authorList>
            <person name="Seo Y."/>
        </authorList>
    </citation>
    <scope>NUCLEOTIDE SEQUENCE [LARGE SCALE GENOMIC DNA]</scope>
    <source>
        <strain evidence="2 3">MaA-Y11</strain>
    </source>
</reference>
<accession>A0A501PXL6</accession>
<sequence>MKNNFDEYKKAIITRYEEEKMGKFSDLLLDPTPANLKRLCLLISEDEMRFSDLAIFRHFFSFKSDDDIARWIKNFDTEKFKPLSTFLKLGTNLKDYRSANLIAVLVDFKQRPYTKFLETYCSLDIGNPKVEDVNKDIPNRKHFAERMAISKPVEDNYQLVVKSPLSKRLMLTLVFFAAIFFLAFVLKDVFDDKCMIWKGDHYERIDCEDSRAYGEKSYDNIIALNKDVLENFRKIEVCDTTTFFINDRPMVWYIKQNGKCEFFSYNGVHPITRKPLKPITKHMVEKHIMKVHSKKK</sequence>
<comment type="caution">
    <text evidence="2">The sequence shown here is derived from an EMBL/GenBank/DDBJ whole genome shotgun (WGS) entry which is preliminary data.</text>
</comment>